<dbReference type="InterPro" id="IPR020568">
    <property type="entry name" value="Ribosomal_Su5_D2-typ_SF"/>
</dbReference>
<comment type="caution">
    <text evidence="1">The sequence shown here is derived from an EMBL/GenBank/DDBJ whole genome shotgun (WGS) entry which is preliminary data.</text>
</comment>
<dbReference type="InterPro" id="IPR014721">
    <property type="entry name" value="Ribsml_uS5_D2-typ_fold_subgr"/>
</dbReference>
<protein>
    <submittedName>
        <fullName evidence="1">Magnesium chelatase domain-containing protein</fullName>
    </submittedName>
</protein>
<dbReference type="Gene3D" id="3.30.230.10">
    <property type="match status" value="1"/>
</dbReference>
<evidence type="ECO:0000313" key="1">
    <source>
        <dbReference type="EMBL" id="MFK9091793.1"/>
    </source>
</evidence>
<dbReference type="Pfam" id="PF13541">
    <property type="entry name" value="ChlI"/>
    <property type="match status" value="1"/>
</dbReference>
<gene>
    <name evidence="1" type="ORF">ACJEBI_09895</name>
</gene>
<keyword evidence="2" id="KW-1185">Reference proteome</keyword>
<reference evidence="1 2" key="1">
    <citation type="submission" date="2024-11" db="EMBL/GenBank/DDBJ databases">
        <authorList>
            <person name="Lucas J.A."/>
        </authorList>
    </citation>
    <scope>NUCLEOTIDE SEQUENCE [LARGE SCALE GENOMIC DNA]</scope>
    <source>
        <strain evidence="1 2">Z 5.4</strain>
    </source>
</reference>
<organism evidence="1 2">
    <name type="scientific">Bacillus salipaludis</name>
    <dbReference type="NCBI Taxonomy" id="2547811"/>
    <lineage>
        <taxon>Bacteria</taxon>
        <taxon>Bacillati</taxon>
        <taxon>Bacillota</taxon>
        <taxon>Bacilli</taxon>
        <taxon>Bacillales</taxon>
        <taxon>Bacillaceae</taxon>
        <taxon>Bacillus</taxon>
    </lineage>
</organism>
<dbReference type="Proteomes" id="UP001623041">
    <property type="component" value="Unassembled WGS sequence"/>
</dbReference>
<name>A0ABW8RES2_9BACI</name>
<dbReference type="RefSeq" id="WP_406580609.1">
    <property type="nucleotide sequence ID" value="NZ_JBJHQH010000006.1"/>
</dbReference>
<proteinExistence type="predicted"/>
<accession>A0ABW8RES2</accession>
<dbReference type="SUPFAM" id="SSF54211">
    <property type="entry name" value="Ribosomal protein S5 domain 2-like"/>
    <property type="match status" value="1"/>
</dbReference>
<dbReference type="EMBL" id="JBJHQH010000006">
    <property type="protein sequence ID" value="MFK9091793.1"/>
    <property type="molecule type" value="Genomic_DNA"/>
</dbReference>
<evidence type="ECO:0000313" key="2">
    <source>
        <dbReference type="Proteomes" id="UP001623041"/>
    </source>
</evidence>
<sequence>MIAALSSLGYVLSGNKIIINLSPADQKKIGPMFDFPMAIGLLLSLHELEVVIPEDTGFLGALSLDGSVQPVEGLLPAVLAAKKQGIRRLYIPYDEHLPVLDFEGLEIIYVASLKDVIGHLLVQWVPPFFKKVEEESDCENNRYLDFANHRSWGGQTCT</sequence>